<proteinExistence type="predicted"/>
<feature type="transmembrane region" description="Helical" evidence="1">
    <location>
        <begin position="154"/>
        <end position="171"/>
    </location>
</feature>
<dbReference type="Proteomes" id="UP001241110">
    <property type="component" value="Unassembled WGS sequence"/>
</dbReference>
<gene>
    <name evidence="2" type="ORF">QNI16_35550</name>
</gene>
<evidence type="ECO:0000313" key="2">
    <source>
        <dbReference type="EMBL" id="MDJ1485852.1"/>
    </source>
</evidence>
<evidence type="ECO:0000256" key="1">
    <source>
        <dbReference type="SAM" id="Phobius"/>
    </source>
</evidence>
<feature type="transmembrane region" description="Helical" evidence="1">
    <location>
        <begin position="241"/>
        <end position="260"/>
    </location>
</feature>
<feature type="transmembrane region" description="Helical" evidence="1">
    <location>
        <begin position="127"/>
        <end position="148"/>
    </location>
</feature>
<sequence>MVASKMVLEQRQPLSKGISIEIFLFSFLTGLYLIPLFLEKYTLTDDGPAHLYNALLLKNFWDGNIDLIDNFYQLNHHFSTNWIGHVTLALLMYSIPAALAEKIILLSYIVGLPLTFRYALTRLNPNASIYSLLIFPFLYSQVFMYGFYNQSLSFSLLFLFIGKWISIDYYFTRRNILILTGLVLLILFSHPLTFLFSALISGAFLLDRYTYQRSGNRWPFMQWKSGLIKLLSLPDNFRQSLQYWLLIYAPAGLLFVYFILSNKSKEEIYIPHEQLDFLWGLASMTTILDSDGSLLTQILFSLLSLTLVILLVITLRRLLYYRQYKYFLAFVVIGSVTLVLYLFMPERIAGGFIIRPRIGFLFCTLIILTIATYSSEPVSDRMQKSILLLTFFLATGFLVRQIWYMNTLSIEMEEILTAERFIPSHAVVLPYTSIEYDTRLKNPEHLPRHFIHISNYLCLGDQQVCLHNYQAQYNYFPINGRQWDFVKDPVIDQLSPKKPLNIAGFEQLSHGQITHVVLIGTTERDPKLTSTRSELASEFHKVYSSAHQLVTVYERNSFSAQ</sequence>
<comment type="caution">
    <text evidence="2">The sequence shown here is derived from an EMBL/GenBank/DDBJ whole genome shotgun (WGS) entry which is preliminary data.</text>
</comment>
<keyword evidence="1" id="KW-1133">Transmembrane helix</keyword>
<keyword evidence="1" id="KW-0812">Transmembrane</keyword>
<feature type="transmembrane region" description="Helical" evidence="1">
    <location>
        <begin position="386"/>
        <end position="404"/>
    </location>
</feature>
<dbReference type="EMBL" id="JASJOS010000024">
    <property type="protein sequence ID" value="MDJ1485852.1"/>
    <property type="molecule type" value="Genomic_DNA"/>
</dbReference>
<feature type="transmembrane region" description="Helical" evidence="1">
    <location>
        <begin position="82"/>
        <end position="115"/>
    </location>
</feature>
<protein>
    <submittedName>
        <fullName evidence="2">Uncharacterized protein</fullName>
    </submittedName>
</protein>
<feature type="transmembrane region" description="Helical" evidence="1">
    <location>
        <begin position="356"/>
        <end position="374"/>
    </location>
</feature>
<organism evidence="2 3">
    <name type="scientific">Xanthocytophaga flava</name>
    <dbReference type="NCBI Taxonomy" id="3048013"/>
    <lineage>
        <taxon>Bacteria</taxon>
        <taxon>Pseudomonadati</taxon>
        <taxon>Bacteroidota</taxon>
        <taxon>Cytophagia</taxon>
        <taxon>Cytophagales</taxon>
        <taxon>Rhodocytophagaceae</taxon>
        <taxon>Xanthocytophaga</taxon>
    </lineage>
</organism>
<name>A0AAE3UBK0_9BACT</name>
<dbReference type="RefSeq" id="WP_313988951.1">
    <property type="nucleotide sequence ID" value="NZ_JASJOS010000024.1"/>
</dbReference>
<dbReference type="AlphaFoldDB" id="A0AAE3UBK0"/>
<evidence type="ECO:0000313" key="3">
    <source>
        <dbReference type="Proteomes" id="UP001241110"/>
    </source>
</evidence>
<keyword evidence="1" id="KW-0472">Membrane</keyword>
<feature type="transmembrane region" description="Helical" evidence="1">
    <location>
        <begin position="183"/>
        <end position="206"/>
    </location>
</feature>
<feature type="transmembrane region" description="Helical" evidence="1">
    <location>
        <begin position="326"/>
        <end position="344"/>
    </location>
</feature>
<feature type="transmembrane region" description="Helical" evidence="1">
    <location>
        <begin position="20"/>
        <end position="38"/>
    </location>
</feature>
<accession>A0AAE3UBK0</accession>
<feature type="transmembrane region" description="Helical" evidence="1">
    <location>
        <begin position="294"/>
        <end position="314"/>
    </location>
</feature>
<reference evidence="2" key="1">
    <citation type="submission" date="2023-05" db="EMBL/GenBank/DDBJ databases">
        <authorList>
            <person name="Zhang X."/>
        </authorList>
    </citation>
    <scope>NUCLEOTIDE SEQUENCE</scope>
    <source>
        <strain evidence="2">YF14B1</strain>
    </source>
</reference>